<dbReference type="SUPFAM" id="SSF55347">
    <property type="entry name" value="Glyceraldehyde-3-phosphate dehydrogenase-like, C-terminal domain"/>
    <property type="match status" value="1"/>
</dbReference>
<dbReference type="Pfam" id="PF01408">
    <property type="entry name" value="GFO_IDH_MocA"/>
    <property type="match status" value="1"/>
</dbReference>
<dbReference type="InterPro" id="IPR036291">
    <property type="entry name" value="NAD(P)-bd_dom_sf"/>
</dbReference>
<dbReference type="GO" id="GO:0050112">
    <property type="term" value="F:inositol 2-dehydrogenase (NAD+) activity"/>
    <property type="evidence" value="ECO:0007669"/>
    <property type="project" value="UniProtKB-EC"/>
</dbReference>
<evidence type="ECO:0000259" key="2">
    <source>
        <dbReference type="Pfam" id="PF19051"/>
    </source>
</evidence>
<protein>
    <submittedName>
        <fullName evidence="3">Inositol 2-dehydrogenase</fullName>
        <ecNumber evidence="3">1.1.1.18</ecNumber>
    </submittedName>
</protein>
<dbReference type="OrthoDB" id="9788246at2"/>
<dbReference type="InterPro" id="IPR000683">
    <property type="entry name" value="Gfo/Idh/MocA-like_OxRdtase_N"/>
</dbReference>
<dbReference type="RefSeq" id="WP_148594981.1">
    <property type="nucleotide sequence ID" value="NZ_CP042997.1"/>
</dbReference>
<dbReference type="Gene3D" id="3.40.50.720">
    <property type="entry name" value="NAD(P)-binding Rossmann-like Domain"/>
    <property type="match status" value="1"/>
</dbReference>
<evidence type="ECO:0000313" key="4">
    <source>
        <dbReference type="Proteomes" id="UP000324233"/>
    </source>
</evidence>
<dbReference type="Pfam" id="PF19051">
    <property type="entry name" value="GFO_IDH_MocA_C2"/>
    <property type="match status" value="1"/>
</dbReference>
<organism evidence="3 4">
    <name type="scientific">Aquisphaera giovannonii</name>
    <dbReference type="NCBI Taxonomy" id="406548"/>
    <lineage>
        <taxon>Bacteria</taxon>
        <taxon>Pseudomonadati</taxon>
        <taxon>Planctomycetota</taxon>
        <taxon>Planctomycetia</taxon>
        <taxon>Isosphaerales</taxon>
        <taxon>Isosphaeraceae</taxon>
        <taxon>Aquisphaera</taxon>
    </lineage>
</organism>
<keyword evidence="3" id="KW-0560">Oxidoreductase</keyword>
<reference evidence="3 4" key="1">
    <citation type="submission" date="2019-08" db="EMBL/GenBank/DDBJ databases">
        <title>Deep-cultivation of Planctomycetes and their phenomic and genomic characterization uncovers novel biology.</title>
        <authorList>
            <person name="Wiegand S."/>
            <person name="Jogler M."/>
            <person name="Boedeker C."/>
            <person name="Pinto D."/>
            <person name="Vollmers J."/>
            <person name="Rivas-Marin E."/>
            <person name="Kohn T."/>
            <person name="Peeters S.H."/>
            <person name="Heuer A."/>
            <person name="Rast P."/>
            <person name="Oberbeckmann S."/>
            <person name="Bunk B."/>
            <person name="Jeske O."/>
            <person name="Meyerdierks A."/>
            <person name="Storesund J.E."/>
            <person name="Kallscheuer N."/>
            <person name="Luecker S."/>
            <person name="Lage O.M."/>
            <person name="Pohl T."/>
            <person name="Merkel B.J."/>
            <person name="Hornburger P."/>
            <person name="Mueller R.-W."/>
            <person name="Bruemmer F."/>
            <person name="Labrenz M."/>
            <person name="Spormann A.M."/>
            <person name="Op den Camp H."/>
            <person name="Overmann J."/>
            <person name="Amann R."/>
            <person name="Jetten M.S.M."/>
            <person name="Mascher T."/>
            <person name="Medema M.H."/>
            <person name="Devos D.P."/>
            <person name="Kaster A.-K."/>
            <person name="Ovreas L."/>
            <person name="Rohde M."/>
            <person name="Galperin M.Y."/>
            <person name="Jogler C."/>
        </authorList>
    </citation>
    <scope>NUCLEOTIDE SEQUENCE [LARGE SCALE GENOMIC DNA]</scope>
    <source>
        <strain evidence="3 4">OJF2</strain>
    </source>
</reference>
<dbReference type="EC" id="1.1.1.18" evidence="3"/>
<dbReference type="InterPro" id="IPR050463">
    <property type="entry name" value="Gfo/Idh/MocA_oxidrdct_glycsds"/>
</dbReference>
<dbReference type="GO" id="GO:0000166">
    <property type="term" value="F:nucleotide binding"/>
    <property type="evidence" value="ECO:0007669"/>
    <property type="project" value="InterPro"/>
</dbReference>
<dbReference type="PANTHER" id="PTHR43818">
    <property type="entry name" value="BCDNA.GH03377"/>
    <property type="match status" value="1"/>
</dbReference>
<dbReference type="EMBL" id="CP042997">
    <property type="protein sequence ID" value="QEH35149.1"/>
    <property type="molecule type" value="Genomic_DNA"/>
</dbReference>
<gene>
    <name evidence="3" type="primary">iolG_9</name>
    <name evidence="3" type="ORF">OJF2_36940</name>
</gene>
<feature type="domain" description="Gfo/Idh/MocA-like oxidoreductase N-terminal" evidence="1">
    <location>
        <begin position="61"/>
        <end position="177"/>
    </location>
</feature>
<dbReference type="Proteomes" id="UP000324233">
    <property type="component" value="Chromosome"/>
</dbReference>
<feature type="domain" description="Gfo/Idh/MocA-like oxidoreductase bacterial type C-terminal" evidence="2">
    <location>
        <begin position="221"/>
        <end position="439"/>
    </location>
</feature>
<sequence>MQPKPSNLSRRGFMDRSLAALTVGAGLPLWYARDLFAAEREREAEDAQARRRGPNDKLVMAAIGVGGQGTGIMKWAKSKPNVEFVAVCDVDAGHRAKAAHTIGKDCRQYGDFRELFAKEKLDAVTVGTVDHWHALVAIEAMKHGCDVYCEKPMSLTIEEGKAMVKAARKYDRVFQTGSQQRSDARYRLACELVRNGRIGKVHTVEARIGDNPRGGPFKESSPPEGLDWNFWKGPTADVPYVKEKCHYEFRWWYEYSGGKMTDWGAHHNDIAQWGLGMDGSGPVFVTATGEQPSKEPNTYNCHPHFAVSYLYGNGARLVTTSDGENGNRFIGDKGWIFVNRERIEASDPKLLEEPLPKDANRLYVSNDHMGNFMDCIASRKRCICDVEVGYRSVSVCHIGVIALRTGLPLNWDPVAQHFVGPHAEKGNAMLSREMRSPWRLEV</sequence>
<dbReference type="KEGG" id="agv:OJF2_36940"/>
<name>A0A5B9W4K7_9BACT</name>
<dbReference type="InterPro" id="IPR043906">
    <property type="entry name" value="Gfo/Idh/MocA_OxRdtase_bact_C"/>
</dbReference>
<dbReference type="PANTHER" id="PTHR43818:SF5">
    <property type="entry name" value="OXIDOREDUCTASE FAMILY PROTEIN"/>
    <property type="match status" value="1"/>
</dbReference>
<dbReference type="AlphaFoldDB" id="A0A5B9W4K7"/>
<dbReference type="Gene3D" id="3.30.360.10">
    <property type="entry name" value="Dihydrodipicolinate Reductase, domain 2"/>
    <property type="match status" value="1"/>
</dbReference>
<keyword evidence="4" id="KW-1185">Reference proteome</keyword>
<evidence type="ECO:0000313" key="3">
    <source>
        <dbReference type="EMBL" id="QEH35149.1"/>
    </source>
</evidence>
<dbReference type="SUPFAM" id="SSF51735">
    <property type="entry name" value="NAD(P)-binding Rossmann-fold domains"/>
    <property type="match status" value="1"/>
</dbReference>
<evidence type="ECO:0000259" key="1">
    <source>
        <dbReference type="Pfam" id="PF01408"/>
    </source>
</evidence>
<proteinExistence type="predicted"/>
<accession>A0A5B9W4K7</accession>